<sequence>MRYPELVYETLTQASEKDRLEKIDFPGVLDTEHIQIIAQKQDNYWEITLYPKDEIGELIRRAYEKLKKSEALTRDLLSFALWFIINNS</sequence>
<keyword evidence="2" id="KW-1185">Reference proteome</keyword>
<protein>
    <submittedName>
        <fullName evidence="1">Uncharacterized protein</fullName>
    </submittedName>
</protein>
<dbReference type="GeneID" id="26625111"/>
<dbReference type="RefSeq" id="YP_009197910.1">
    <property type="nucleotide sequence ID" value="NC_028787.1"/>
</dbReference>
<reference evidence="1 2" key="1">
    <citation type="journal article" date="2015" name="Environ. Microbiol.">
        <title>Novel viral genomes identified from six metagenomes reveal wide distribution of archaeal viruses and high viral diversity in terrestrial hot springs.</title>
        <authorList>
            <person name="Gudbergsdottir S.R."/>
            <person name="Menzel P."/>
            <person name="Krogh A."/>
            <person name="Young M."/>
            <person name="Peng X."/>
        </authorList>
    </citation>
    <scope>NUCLEOTIDE SEQUENCE [LARGE SCALE GENOMIC DNA]</scope>
    <source>
        <strain evidence="1 2">ABV3</strain>
    </source>
</reference>
<organism evidence="1 2">
    <name type="scientific">Acidianus bottle-shaped virus 3 strain ABV3</name>
    <dbReference type="NCBI Taxonomy" id="1732174"/>
    <lineage>
        <taxon>Viruses</taxon>
        <taxon>Viruses incertae sedis</taxon>
        <taxon>Ampullaviridae</taxon>
        <taxon>Bottigliavirus</taxon>
        <taxon>Bottigliavirus krisuvikense</taxon>
        <taxon>Bottigliavirus ABV3</taxon>
    </lineage>
</organism>
<name>A0A0N9P4J9_9VIRU</name>
<evidence type="ECO:0000313" key="1">
    <source>
        <dbReference type="EMBL" id="ALG96833.1"/>
    </source>
</evidence>
<accession>A0A0N9P4J9</accession>
<proteinExistence type="predicted"/>
<dbReference type="EMBL" id="KP282674">
    <property type="protein sequence ID" value="ALG96833.1"/>
    <property type="molecule type" value="Genomic_DNA"/>
</dbReference>
<evidence type="ECO:0000313" key="2">
    <source>
        <dbReference type="Proteomes" id="UP000202152"/>
    </source>
</evidence>
<dbReference type="Proteomes" id="UP000202152">
    <property type="component" value="Segment"/>
</dbReference>
<dbReference type="KEGG" id="vg:26625111"/>